<feature type="chain" id="PRO_5037795428" evidence="2">
    <location>
        <begin position="23"/>
        <end position="660"/>
    </location>
</feature>
<keyword evidence="1 2" id="KW-0732">Signal</keyword>
<protein>
    <submittedName>
        <fullName evidence="4">Family 10 glycosylhydrolase</fullName>
    </submittedName>
</protein>
<dbReference type="Proteomes" id="UP000621799">
    <property type="component" value="Unassembled WGS sequence"/>
</dbReference>
<dbReference type="RefSeq" id="WP_264319702.1">
    <property type="nucleotide sequence ID" value="NZ_JADEXN010000010.1"/>
</dbReference>
<feature type="signal peptide" evidence="2">
    <location>
        <begin position="1"/>
        <end position="22"/>
    </location>
</feature>
<dbReference type="Gene3D" id="3.20.20.80">
    <property type="entry name" value="Glycosidases"/>
    <property type="match status" value="1"/>
</dbReference>
<dbReference type="InterPro" id="IPR017853">
    <property type="entry name" value="GH"/>
</dbReference>
<dbReference type="Pfam" id="PF02638">
    <property type="entry name" value="GHL10"/>
    <property type="match status" value="1"/>
</dbReference>
<organism evidence="4 5">
    <name type="scientific">Zarconia navalis LEGE 11467</name>
    <dbReference type="NCBI Taxonomy" id="1828826"/>
    <lineage>
        <taxon>Bacteria</taxon>
        <taxon>Bacillati</taxon>
        <taxon>Cyanobacteriota</taxon>
        <taxon>Cyanophyceae</taxon>
        <taxon>Oscillatoriophycideae</taxon>
        <taxon>Oscillatoriales</taxon>
        <taxon>Oscillatoriales incertae sedis</taxon>
        <taxon>Zarconia</taxon>
        <taxon>Zarconia navalis</taxon>
    </lineage>
</organism>
<evidence type="ECO:0000313" key="4">
    <source>
        <dbReference type="EMBL" id="MBE9039439.1"/>
    </source>
</evidence>
<comment type="caution">
    <text evidence="4">The sequence shown here is derived from an EMBL/GenBank/DDBJ whole genome shotgun (WGS) entry which is preliminary data.</text>
</comment>
<evidence type="ECO:0000259" key="3">
    <source>
        <dbReference type="Pfam" id="PF02638"/>
    </source>
</evidence>
<evidence type="ECO:0000313" key="5">
    <source>
        <dbReference type="Proteomes" id="UP000621799"/>
    </source>
</evidence>
<dbReference type="AlphaFoldDB" id="A0A928VS85"/>
<feature type="domain" description="Glycosyl hydrolase-like 10" evidence="3">
    <location>
        <begin position="185"/>
        <end position="463"/>
    </location>
</feature>
<keyword evidence="5" id="KW-1185">Reference proteome</keyword>
<dbReference type="SUPFAM" id="SSF51445">
    <property type="entry name" value="(Trans)glycosidases"/>
    <property type="match status" value="1"/>
</dbReference>
<dbReference type="PANTHER" id="PTHR43405:SF1">
    <property type="entry name" value="GLYCOSYL HYDROLASE DIGH"/>
    <property type="match status" value="1"/>
</dbReference>
<name>A0A928VS85_9CYAN</name>
<accession>A0A928VS85</accession>
<dbReference type="EMBL" id="JADEXN010000010">
    <property type="protein sequence ID" value="MBE9039439.1"/>
    <property type="molecule type" value="Genomic_DNA"/>
</dbReference>
<sequence length="660" mass="73937">MTNWPLKTVPAKIFLAVSSLVAGGSVSEIEPILAAAHPVSGQQIDREPIVQVVPTEDDVSDPASQVAPPGLQVEPGDAPIPPFEQLKMHRELRSLLGRVQSALLAANANSHVVGSHTKGSDGEAVSTGAPTAQTDRAIANARQVLHEFNDLVSEGKYAQARSSWLTARSSLWESYPNDRPRAVPEVRAIWLDRGTIVDAGSPEGLARVFDRLQQAGINTVFFETINAGYPIYPSRVMPEQNPLINNWDPLESAVELARERDMELHAWMWTFAVGNQRHNQIVGEKDDYPGPVLSQNPDWANYDNSGRMRHLGSGKTFLDPANPEARWYLLRAIDEIVTNYDVDGLQLDYIRYPFQDPSAKRTYGYGIAAREAFEELAGIDPSDISPDDRDLWEQWTEFRTGQVDSFVAEVSQWLRDRDPNLILSVAVFYQSTHDRIHKIQQHWENWVEDGTVDLVVPMTYARDTNRLESITEPLLERGGSALVVPSVKLHDLLAIVAIDQIQALRDLPVGGYALFAATVLTDPLYEIFTRTQAPTSTGPIPFRQPFETAATRFTALQQEWDVLLADDRLWIREPELSQWQASTAELAQVLDRLAAEPNGSNLAVASERLAEYQTGFEDWMRLEASEHSYQVQTWEHRLETLATLLRYGDRVILNRILAAR</sequence>
<reference evidence="4" key="1">
    <citation type="submission" date="2020-10" db="EMBL/GenBank/DDBJ databases">
        <authorList>
            <person name="Castelo-Branco R."/>
            <person name="Eusebio N."/>
            <person name="Adriana R."/>
            <person name="Vieira A."/>
            <person name="Brugerolle De Fraissinette N."/>
            <person name="Rezende De Castro R."/>
            <person name="Schneider M.P."/>
            <person name="Vasconcelos V."/>
            <person name="Leao P.N."/>
        </authorList>
    </citation>
    <scope>NUCLEOTIDE SEQUENCE</scope>
    <source>
        <strain evidence="4">LEGE 11467</strain>
    </source>
</reference>
<evidence type="ECO:0000256" key="1">
    <source>
        <dbReference type="ARBA" id="ARBA00022729"/>
    </source>
</evidence>
<dbReference type="InterPro" id="IPR052177">
    <property type="entry name" value="Divisome_Glycosyl_Hydrolase"/>
</dbReference>
<gene>
    <name evidence="4" type="ORF">IQ235_01335</name>
</gene>
<evidence type="ECO:0000256" key="2">
    <source>
        <dbReference type="SAM" id="SignalP"/>
    </source>
</evidence>
<dbReference type="PANTHER" id="PTHR43405">
    <property type="entry name" value="GLYCOSYL HYDROLASE DIGH"/>
    <property type="match status" value="1"/>
</dbReference>
<proteinExistence type="predicted"/>
<dbReference type="InterPro" id="IPR003790">
    <property type="entry name" value="GHL10"/>
</dbReference>